<comment type="similarity">
    <text evidence="1">Belongs to the non-flavoprotein flavin reductase family.</text>
</comment>
<gene>
    <name evidence="4" type="ORF">SAMN05444352_10969</name>
</gene>
<dbReference type="RefSeq" id="WP_042129068.1">
    <property type="nucleotide sequence ID" value="NZ_FZOL01000009.1"/>
</dbReference>
<organism evidence="4 5">
    <name type="scientific">Pseudomonas japonica</name>
    <dbReference type="NCBI Taxonomy" id="256466"/>
    <lineage>
        <taxon>Bacteria</taxon>
        <taxon>Pseudomonadati</taxon>
        <taxon>Pseudomonadota</taxon>
        <taxon>Gammaproteobacteria</taxon>
        <taxon>Pseudomonadales</taxon>
        <taxon>Pseudomonadaceae</taxon>
        <taxon>Pseudomonas</taxon>
    </lineage>
</organism>
<evidence type="ECO:0000259" key="3">
    <source>
        <dbReference type="SMART" id="SM00903"/>
    </source>
</evidence>
<dbReference type="GO" id="GO:0010181">
    <property type="term" value="F:FMN binding"/>
    <property type="evidence" value="ECO:0007669"/>
    <property type="project" value="InterPro"/>
</dbReference>
<dbReference type="PANTHER" id="PTHR30466:SF11">
    <property type="entry name" value="FLAVIN-DEPENDENT MONOOXYGENASE, REDUCTASE SUBUNIT HSAB"/>
    <property type="match status" value="1"/>
</dbReference>
<keyword evidence="5" id="KW-1185">Reference proteome</keyword>
<dbReference type="PANTHER" id="PTHR30466">
    <property type="entry name" value="FLAVIN REDUCTASE"/>
    <property type="match status" value="1"/>
</dbReference>
<dbReference type="GO" id="GO:0042602">
    <property type="term" value="F:riboflavin reductase (NADPH) activity"/>
    <property type="evidence" value="ECO:0007669"/>
    <property type="project" value="TreeGrafter"/>
</dbReference>
<keyword evidence="2" id="KW-0560">Oxidoreductase</keyword>
<evidence type="ECO:0000313" key="4">
    <source>
        <dbReference type="EMBL" id="SNS50630.1"/>
    </source>
</evidence>
<proteinExistence type="inferred from homology"/>
<dbReference type="EMBL" id="FZOL01000009">
    <property type="protein sequence ID" value="SNS50630.1"/>
    <property type="molecule type" value="Genomic_DNA"/>
</dbReference>
<dbReference type="SMART" id="SM00903">
    <property type="entry name" value="Flavin_Reduct"/>
    <property type="match status" value="1"/>
</dbReference>
<dbReference type="OrthoDB" id="9792858at2"/>
<reference evidence="5" key="1">
    <citation type="submission" date="2017-06" db="EMBL/GenBank/DDBJ databases">
        <authorList>
            <person name="Varghese N."/>
            <person name="Submissions S."/>
        </authorList>
    </citation>
    <scope>NUCLEOTIDE SEQUENCE [LARGE SCALE GENOMIC DNA]</scope>
    <source>
        <strain evidence="5">DSM 22348</strain>
    </source>
</reference>
<dbReference type="AlphaFoldDB" id="A0A239F0U0"/>
<dbReference type="InterPro" id="IPR012349">
    <property type="entry name" value="Split_barrel_FMN-bd"/>
</dbReference>
<dbReference type="Pfam" id="PF01613">
    <property type="entry name" value="Flavin_Reduct"/>
    <property type="match status" value="1"/>
</dbReference>
<evidence type="ECO:0000256" key="2">
    <source>
        <dbReference type="ARBA" id="ARBA00023002"/>
    </source>
</evidence>
<sequence>MSFDASEFRAALGQFPTGVAVITAVDGGNRPLGITMSSFNSVSIDPPLVLFSLDRRALSLEAMQAAGNFAVNVLSQEQRELSNRFARARQDKWENVEVETSDTGVPLLVGALAHFECKPYAHYDGGDHVIFVGEVVNFTSSHHSVPLVFCRGQYAELA</sequence>
<accession>A0A239F0U0</accession>
<dbReference type="SUPFAM" id="SSF50475">
    <property type="entry name" value="FMN-binding split barrel"/>
    <property type="match status" value="1"/>
</dbReference>
<dbReference type="InterPro" id="IPR050268">
    <property type="entry name" value="NADH-dep_flavin_reductase"/>
</dbReference>
<feature type="domain" description="Flavin reductase like" evidence="3">
    <location>
        <begin position="12"/>
        <end position="156"/>
    </location>
</feature>
<dbReference type="Proteomes" id="UP000198407">
    <property type="component" value="Unassembled WGS sequence"/>
</dbReference>
<evidence type="ECO:0000313" key="5">
    <source>
        <dbReference type="Proteomes" id="UP000198407"/>
    </source>
</evidence>
<dbReference type="Gene3D" id="2.30.110.10">
    <property type="entry name" value="Electron Transport, Fmn-binding Protein, Chain A"/>
    <property type="match status" value="1"/>
</dbReference>
<dbReference type="STRING" id="1215104.GCA_000730585_00812"/>
<dbReference type="InterPro" id="IPR002563">
    <property type="entry name" value="Flavin_Rdtase-like_dom"/>
</dbReference>
<name>A0A239F0U0_9PSED</name>
<evidence type="ECO:0000256" key="1">
    <source>
        <dbReference type="ARBA" id="ARBA00008898"/>
    </source>
</evidence>
<protein>
    <submittedName>
        <fullName evidence="4">NADH-FMN oxidoreductase RutF, flavin reductase (DIM6/NTAB) family</fullName>
    </submittedName>
</protein>